<dbReference type="SUPFAM" id="SSF69593">
    <property type="entry name" value="Glycerol-3-phosphate (1)-acyltransferase"/>
    <property type="match status" value="1"/>
</dbReference>
<gene>
    <name evidence="6" type="ORF">SAMN05421779_102510</name>
</gene>
<dbReference type="PANTHER" id="PTHR10434:SF40">
    <property type="entry name" value="1-ACYL-SN-GLYCEROL-3-PHOSPHATE ACYLTRANSFERASE"/>
    <property type="match status" value="1"/>
</dbReference>
<keyword evidence="3 6" id="KW-0012">Acyltransferase</keyword>
<dbReference type="RefSeq" id="WP_245821308.1">
    <property type="nucleotide sequence ID" value="NZ_FTOA01000002.1"/>
</dbReference>
<evidence type="ECO:0000313" key="6">
    <source>
        <dbReference type="EMBL" id="SIS54004.1"/>
    </source>
</evidence>
<evidence type="ECO:0000256" key="1">
    <source>
        <dbReference type="ARBA" id="ARBA00005189"/>
    </source>
</evidence>
<dbReference type="Pfam" id="PF01553">
    <property type="entry name" value="Acyltransferase"/>
    <property type="match status" value="1"/>
</dbReference>
<feature type="domain" description="Phospholipid/glycerol acyltransferase" evidence="5">
    <location>
        <begin position="73"/>
        <end position="189"/>
    </location>
</feature>
<dbReference type="PANTHER" id="PTHR10434">
    <property type="entry name" value="1-ACYL-SN-GLYCEROL-3-PHOSPHATE ACYLTRANSFERASE"/>
    <property type="match status" value="1"/>
</dbReference>
<keyword evidence="7" id="KW-1185">Reference proteome</keyword>
<feature type="transmembrane region" description="Helical" evidence="4">
    <location>
        <begin position="12"/>
        <end position="32"/>
    </location>
</feature>
<evidence type="ECO:0000313" key="7">
    <source>
        <dbReference type="Proteomes" id="UP000185678"/>
    </source>
</evidence>
<keyword evidence="4" id="KW-0472">Membrane</keyword>
<protein>
    <submittedName>
        <fullName evidence="6">1-acyl-sn-glycerol-3-phosphate acyltransferase</fullName>
    </submittedName>
</protein>
<evidence type="ECO:0000256" key="3">
    <source>
        <dbReference type="ARBA" id="ARBA00023315"/>
    </source>
</evidence>
<keyword evidence="2 6" id="KW-0808">Transferase</keyword>
<keyword evidence="4" id="KW-0812">Transmembrane</keyword>
<dbReference type="InterPro" id="IPR002123">
    <property type="entry name" value="Plipid/glycerol_acylTrfase"/>
</dbReference>
<dbReference type="EMBL" id="FTOA01000002">
    <property type="protein sequence ID" value="SIS54004.1"/>
    <property type="molecule type" value="Genomic_DNA"/>
</dbReference>
<evidence type="ECO:0000259" key="5">
    <source>
        <dbReference type="SMART" id="SM00563"/>
    </source>
</evidence>
<name>A0A1N7JXT0_9PROT</name>
<comment type="pathway">
    <text evidence="1">Lipid metabolism.</text>
</comment>
<dbReference type="Proteomes" id="UP000185678">
    <property type="component" value="Unassembled WGS sequence"/>
</dbReference>
<evidence type="ECO:0000256" key="2">
    <source>
        <dbReference type="ARBA" id="ARBA00022679"/>
    </source>
</evidence>
<accession>A0A1N7JXT0</accession>
<sequence length="251" mass="27860">MINALRSVLFNIYYIVWTLLMGVVYLPLLVVLPKRAFTSMVRIWLNGLIGGARVLVGIRWRIEGKENLPQGACIVVSKHQSAWETLFFHILLADPVYVLKKELLSIPLVGWYMRKTGMIAIDRNAGASALRGMLKQADAVLAENHQIVIFPEGTRVIPGDQKPWQPGVGALYGRFGDRIPVVPVALNSGLVWPRNSFVKTPGEVVVRVLPPMPVGLDKRAFVEQVRQTIETATDELCGITRDQQGAENAGR</sequence>
<evidence type="ECO:0000256" key="4">
    <source>
        <dbReference type="SAM" id="Phobius"/>
    </source>
</evidence>
<dbReference type="STRING" id="80876.SAMN05421779_102510"/>
<organism evidence="6 7">
    <name type="scientific">Insolitispirillum peregrinum</name>
    <dbReference type="NCBI Taxonomy" id="80876"/>
    <lineage>
        <taxon>Bacteria</taxon>
        <taxon>Pseudomonadati</taxon>
        <taxon>Pseudomonadota</taxon>
        <taxon>Alphaproteobacteria</taxon>
        <taxon>Rhodospirillales</taxon>
        <taxon>Novispirillaceae</taxon>
        <taxon>Insolitispirillum</taxon>
    </lineage>
</organism>
<keyword evidence="4" id="KW-1133">Transmembrane helix</keyword>
<dbReference type="CDD" id="cd07989">
    <property type="entry name" value="LPLAT_AGPAT-like"/>
    <property type="match status" value="1"/>
</dbReference>
<proteinExistence type="predicted"/>
<dbReference type="SMART" id="SM00563">
    <property type="entry name" value="PlsC"/>
    <property type="match status" value="1"/>
</dbReference>
<dbReference type="GO" id="GO:0006654">
    <property type="term" value="P:phosphatidic acid biosynthetic process"/>
    <property type="evidence" value="ECO:0007669"/>
    <property type="project" value="TreeGrafter"/>
</dbReference>
<dbReference type="GO" id="GO:0003841">
    <property type="term" value="F:1-acylglycerol-3-phosphate O-acyltransferase activity"/>
    <property type="evidence" value="ECO:0007669"/>
    <property type="project" value="TreeGrafter"/>
</dbReference>
<dbReference type="AlphaFoldDB" id="A0A1N7JXT0"/>
<reference evidence="6 7" key="1">
    <citation type="submission" date="2017-01" db="EMBL/GenBank/DDBJ databases">
        <authorList>
            <person name="Mah S.A."/>
            <person name="Swanson W.J."/>
            <person name="Moy G.W."/>
            <person name="Vacquier V.D."/>
        </authorList>
    </citation>
    <scope>NUCLEOTIDE SEQUENCE [LARGE SCALE GENOMIC DNA]</scope>
    <source>
        <strain evidence="6 7">DSM 11589</strain>
    </source>
</reference>